<evidence type="ECO:0000313" key="1">
    <source>
        <dbReference type="EMBL" id="MDK2593999.1"/>
    </source>
</evidence>
<sequence>MTDLFIPDTFEPPLYFESANFYFRVLEEQVAQLDFDAVMSSQQRLQGIFGPNSQWPKRNMTLDENIESLQVHKKEFESREAFAYSVFNKSQDKCLGSVYIDPSQSPNYDCEVYLWVRDDSIKLEKALYQTVLIWLQERWPFSRIVFPGRSISWSRWASEIKSAE</sequence>
<evidence type="ECO:0008006" key="3">
    <source>
        <dbReference type="Google" id="ProtNLM"/>
    </source>
</evidence>
<dbReference type="RefSeq" id="WP_284136262.1">
    <property type="nucleotide sequence ID" value="NZ_JASJUT010000001.1"/>
</dbReference>
<comment type="caution">
    <text evidence="1">The sequence shown here is derived from an EMBL/GenBank/DDBJ whole genome shotgun (WGS) entry which is preliminary data.</text>
</comment>
<keyword evidence="2" id="KW-1185">Reference proteome</keyword>
<dbReference type="Proteomes" id="UP001231915">
    <property type="component" value="Unassembled WGS sequence"/>
</dbReference>
<reference evidence="1 2" key="1">
    <citation type="submission" date="2023-05" db="EMBL/GenBank/DDBJ databases">
        <title>Pseudoalteromonas ardens sp. nov., Pseudoalteromonas obscura sp. nov., and Pseudoalteromonas umbrosa sp. nov., isolated from the coral Montipora capitata.</title>
        <authorList>
            <person name="Thomas E.M."/>
            <person name="Smith E.M."/>
            <person name="Papke E."/>
            <person name="Shlafstein M.D."/>
            <person name="Oline D.K."/>
            <person name="Videau P."/>
            <person name="Saw J.H."/>
            <person name="Strangman W.K."/>
            <person name="Ushijima B."/>
        </authorList>
    </citation>
    <scope>NUCLEOTIDE SEQUENCE [LARGE SCALE GENOMIC DNA]</scope>
    <source>
        <strain evidence="1 2">P94</strain>
    </source>
</reference>
<name>A0ABT7EFE2_9GAMM</name>
<organism evidence="1 2">
    <name type="scientific">Pseudoalteromonas obscura</name>
    <dbReference type="NCBI Taxonomy" id="3048491"/>
    <lineage>
        <taxon>Bacteria</taxon>
        <taxon>Pseudomonadati</taxon>
        <taxon>Pseudomonadota</taxon>
        <taxon>Gammaproteobacteria</taxon>
        <taxon>Alteromonadales</taxon>
        <taxon>Pseudoalteromonadaceae</taxon>
        <taxon>Pseudoalteromonas</taxon>
    </lineage>
</organism>
<protein>
    <recommendedName>
        <fullName evidence="3">GNAT family N-acetyltransferase</fullName>
    </recommendedName>
</protein>
<accession>A0ABT7EFE2</accession>
<proteinExistence type="predicted"/>
<dbReference type="EMBL" id="JASJUT010000001">
    <property type="protein sequence ID" value="MDK2593999.1"/>
    <property type="molecule type" value="Genomic_DNA"/>
</dbReference>
<gene>
    <name evidence="1" type="ORF">QNM18_02815</name>
</gene>
<evidence type="ECO:0000313" key="2">
    <source>
        <dbReference type="Proteomes" id="UP001231915"/>
    </source>
</evidence>